<name>A0A1M2VUM5_TRAPU</name>
<reference evidence="1 2" key="1">
    <citation type="submission" date="2016-10" db="EMBL/GenBank/DDBJ databases">
        <title>Genome sequence of the basidiomycete white-rot fungus Trametes pubescens.</title>
        <authorList>
            <person name="Makela M.R."/>
            <person name="Granchi Z."/>
            <person name="Peng M."/>
            <person name="De Vries R.P."/>
            <person name="Grigoriev I."/>
            <person name="Riley R."/>
            <person name="Hilden K."/>
        </authorList>
    </citation>
    <scope>NUCLEOTIDE SEQUENCE [LARGE SCALE GENOMIC DNA]</scope>
    <source>
        <strain evidence="1 2">FBCC735</strain>
    </source>
</reference>
<organism evidence="1 2">
    <name type="scientific">Trametes pubescens</name>
    <name type="common">White-rot fungus</name>
    <dbReference type="NCBI Taxonomy" id="154538"/>
    <lineage>
        <taxon>Eukaryota</taxon>
        <taxon>Fungi</taxon>
        <taxon>Dikarya</taxon>
        <taxon>Basidiomycota</taxon>
        <taxon>Agaricomycotina</taxon>
        <taxon>Agaricomycetes</taxon>
        <taxon>Polyporales</taxon>
        <taxon>Polyporaceae</taxon>
        <taxon>Trametes</taxon>
    </lineage>
</organism>
<gene>
    <name evidence="1" type="ORF">TRAPUB_12236</name>
</gene>
<dbReference type="AlphaFoldDB" id="A0A1M2VUM5"/>
<protein>
    <submittedName>
        <fullName evidence="1">Uncharacterized protein</fullName>
    </submittedName>
</protein>
<evidence type="ECO:0000313" key="2">
    <source>
        <dbReference type="Proteomes" id="UP000184267"/>
    </source>
</evidence>
<dbReference type="EMBL" id="MNAD01000668">
    <property type="protein sequence ID" value="OJT11236.1"/>
    <property type="molecule type" value="Genomic_DNA"/>
</dbReference>
<dbReference type="Proteomes" id="UP000184267">
    <property type="component" value="Unassembled WGS sequence"/>
</dbReference>
<proteinExistence type="predicted"/>
<keyword evidence="2" id="KW-1185">Reference proteome</keyword>
<evidence type="ECO:0000313" key="1">
    <source>
        <dbReference type="EMBL" id="OJT11236.1"/>
    </source>
</evidence>
<comment type="caution">
    <text evidence="1">The sequence shown here is derived from an EMBL/GenBank/DDBJ whole genome shotgun (WGS) entry which is preliminary data.</text>
</comment>
<sequence>MSDQLLSTLLEQTQRVLILRVFHDKYVLLITSPSDEDKVTYFAGEVTAEWKIMSSTLRREIRWVSSAAGNPTSSQKQLVFSSYLIYWDFNRRLSDTCFLVHEKARSFADRMQEIALSQDFAQHFNVYIRDLYGNHEEGGEAEEMGDALVEM</sequence>
<accession>A0A1M2VUM5</accession>